<sequence>MAKPLVPAHSLSFLLLLLLLLVLAYKGPFPGVQAQLSKQVSIDPEAQKTNKFRQREATDDSLHHPLPDEGAMTNTQCPRHVELRWQTEVSSSIYGTPIISDINNDGKLEIVVPSFVHYLEVLEGADGEKLSGWPAYHQSIIHSSPILYDIDEDGSREILLANYNGEILLFRASGYILTEKMIVPRLRVRKDWYAGLNLDHVDRSHPDIHDEDLVIKSATNSSHVDSETGMVTQNDTRGTGNTLLEPVNGTHEIASNVNASVCEGDQCNTLNTGVSQESPAVPEQIQHQNVLSGSVTNSKNPNVSEVVNDSTNFSRVDDELKIEGISSGLEMAAARLNEGQTANLAPPRKNNQRRLQSLNEINGDNSQPLVGGEGRTLKQEHASETQEGTGLKNVTVENEQDGLEADAEASFDIFRDEQENMEGLSDEYAYDYDDFVDESLWGDESWVEGLHETEEDYVHIDSHILCTPVIADIDRDGVDEMIVAASFFFDREYYDMPEHATELGGLEVNKYIGGSIVVFNLKTKQVKWSTHLDLSTDFGTYRAYIYSAPTVADLDGDGYLDIIVGTSFGFVYTLHHDGSTRENFPLQMGEVQAQVIVADINDDGELEIVTVDTRGNVAAWTRNGKEIWEVHVKSLISQAPTIGDVDGNGLTDVVVPTASGNIYVLNGVDGAHVRPYPFRTHGRVMSPILLVDLNKRGAETKGLSLVTTSFDGYLYLIDGPTACADVVDIGETSYSMVLAENVDGGDDLDLVVTTMNGNVYCFQTPAPHHPLKSWPTQAQGKNVFTSRLNREGVFILPASRTFRDETGDSFWVQFKIIDNNGGGISGLHAPYQTSVTLLIPGNYPSDKRLVQHKNYTLPGVQKVQLSCPSVRTSGTVVVEMTDKHGLHFSDEFSLTFHMHFYRLLKWLVFLPLLGTAGMLVLLQPQTDAPLPSFSIGSHEL</sequence>
<reference evidence="2" key="1">
    <citation type="journal article" date="2024" name="Proc. Natl. Acad. Sci. U.S.A.">
        <title>Extraordinary preservation of gene collinearity over three hundred million years revealed in homosporous lycophytes.</title>
        <authorList>
            <person name="Li C."/>
            <person name="Wickell D."/>
            <person name="Kuo L.Y."/>
            <person name="Chen X."/>
            <person name="Nie B."/>
            <person name="Liao X."/>
            <person name="Peng D."/>
            <person name="Ji J."/>
            <person name="Jenkins J."/>
            <person name="Williams M."/>
            <person name="Shu S."/>
            <person name="Plott C."/>
            <person name="Barry K."/>
            <person name="Rajasekar S."/>
            <person name="Grimwood J."/>
            <person name="Han X."/>
            <person name="Sun S."/>
            <person name="Hou Z."/>
            <person name="He W."/>
            <person name="Dai G."/>
            <person name="Sun C."/>
            <person name="Schmutz J."/>
            <person name="Leebens-Mack J.H."/>
            <person name="Li F.W."/>
            <person name="Wang L."/>
        </authorList>
    </citation>
    <scope>NUCLEOTIDE SEQUENCE [LARGE SCALE GENOMIC DNA]</scope>
    <source>
        <strain evidence="2">cv. PW_Plant_1</strain>
    </source>
</reference>
<dbReference type="Proteomes" id="UP001162992">
    <property type="component" value="Chromosome 13"/>
</dbReference>
<dbReference type="EMBL" id="CM055104">
    <property type="protein sequence ID" value="KAJ7534475.1"/>
    <property type="molecule type" value="Genomic_DNA"/>
</dbReference>
<gene>
    <name evidence="1" type="ORF">O6H91_13G096300</name>
</gene>
<evidence type="ECO:0000313" key="2">
    <source>
        <dbReference type="Proteomes" id="UP001162992"/>
    </source>
</evidence>
<proteinExistence type="predicted"/>
<organism evidence="1 2">
    <name type="scientific">Diphasiastrum complanatum</name>
    <name type="common">Issler's clubmoss</name>
    <name type="synonym">Lycopodium complanatum</name>
    <dbReference type="NCBI Taxonomy" id="34168"/>
    <lineage>
        <taxon>Eukaryota</taxon>
        <taxon>Viridiplantae</taxon>
        <taxon>Streptophyta</taxon>
        <taxon>Embryophyta</taxon>
        <taxon>Tracheophyta</taxon>
        <taxon>Lycopodiopsida</taxon>
        <taxon>Lycopodiales</taxon>
        <taxon>Lycopodiaceae</taxon>
        <taxon>Lycopodioideae</taxon>
        <taxon>Diphasiastrum</taxon>
    </lineage>
</organism>
<evidence type="ECO:0000313" key="1">
    <source>
        <dbReference type="EMBL" id="KAJ7534475.1"/>
    </source>
</evidence>
<keyword evidence="2" id="KW-1185">Reference proteome</keyword>
<accession>A0ACC2BXI3</accession>
<comment type="caution">
    <text evidence="1">The sequence shown here is derived from an EMBL/GenBank/DDBJ whole genome shotgun (WGS) entry which is preliminary data.</text>
</comment>
<protein>
    <submittedName>
        <fullName evidence="1">Uncharacterized protein</fullName>
    </submittedName>
</protein>
<name>A0ACC2BXI3_DIPCM</name>